<protein>
    <submittedName>
        <fullName evidence="2">Helix-turn-helix domain-containing protein</fullName>
    </submittedName>
</protein>
<dbReference type="InterPro" id="IPR001387">
    <property type="entry name" value="Cro/C1-type_HTH"/>
</dbReference>
<gene>
    <name evidence="2" type="ORF">FDA94_28585</name>
</gene>
<dbReference type="SUPFAM" id="SSF47413">
    <property type="entry name" value="lambda repressor-like DNA-binding domains"/>
    <property type="match status" value="1"/>
</dbReference>
<evidence type="ECO:0000313" key="3">
    <source>
        <dbReference type="Proteomes" id="UP000308705"/>
    </source>
</evidence>
<dbReference type="GO" id="GO:0003677">
    <property type="term" value="F:DNA binding"/>
    <property type="evidence" value="ECO:0007669"/>
    <property type="project" value="InterPro"/>
</dbReference>
<evidence type="ECO:0000313" key="2">
    <source>
        <dbReference type="EMBL" id="TKK84589.1"/>
    </source>
</evidence>
<feature type="domain" description="HTH cro/C1-type" evidence="1">
    <location>
        <begin position="45"/>
        <end position="99"/>
    </location>
</feature>
<comment type="caution">
    <text evidence="2">The sequence shown here is derived from an EMBL/GenBank/DDBJ whole genome shotgun (WGS) entry which is preliminary data.</text>
</comment>
<name>A0A4U3M8L9_9ACTN</name>
<proteinExistence type="predicted"/>
<dbReference type="Pfam" id="PF19054">
    <property type="entry name" value="DUF5753"/>
    <property type="match status" value="1"/>
</dbReference>
<organism evidence="2 3">
    <name type="scientific">Herbidospora galbida</name>
    <dbReference type="NCBI Taxonomy" id="2575442"/>
    <lineage>
        <taxon>Bacteria</taxon>
        <taxon>Bacillati</taxon>
        <taxon>Actinomycetota</taxon>
        <taxon>Actinomycetes</taxon>
        <taxon>Streptosporangiales</taxon>
        <taxon>Streptosporangiaceae</taxon>
        <taxon>Herbidospora</taxon>
    </lineage>
</organism>
<accession>A0A4U3M8L9</accession>
<dbReference type="Pfam" id="PF13560">
    <property type="entry name" value="HTH_31"/>
    <property type="match status" value="1"/>
</dbReference>
<dbReference type="CDD" id="cd00093">
    <property type="entry name" value="HTH_XRE"/>
    <property type="match status" value="1"/>
</dbReference>
<keyword evidence="3" id="KW-1185">Reference proteome</keyword>
<dbReference type="InterPro" id="IPR043917">
    <property type="entry name" value="DUF5753"/>
</dbReference>
<dbReference type="InterPro" id="IPR010982">
    <property type="entry name" value="Lambda_DNA-bd_dom_sf"/>
</dbReference>
<dbReference type="EMBL" id="SZQA01000033">
    <property type="protein sequence ID" value="TKK84589.1"/>
    <property type="molecule type" value="Genomic_DNA"/>
</dbReference>
<dbReference type="SMART" id="SM00530">
    <property type="entry name" value="HTH_XRE"/>
    <property type="match status" value="1"/>
</dbReference>
<dbReference type="Gene3D" id="1.10.260.40">
    <property type="entry name" value="lambda repressor-like DNA-binding domains"/>
    <property type="match status" value="1"/>
</dbReference>
<dbReference type="AlphaFoldDB" id="A0A4U3M8L9"/>
<sequence length="303" mass="33577">MIQLLYHGVSRSFEADVASRSVCSVPAPVELDPNASALAHFGVELRKWRQRRTKTQDDLASHANVTRALVSHFENARRQPTRTFVEAIDAFLDAGGALLAVWELVERSGSPEWFRGWIDAEQAASVLSQWAPTLFPGLLQTAAYARAVFLGRPRTPVEGIERAIAARVRRGQLLVGDDAPIYSAVLDWSVLDRHIGGPEVMSGQLSYLVDLYSAHRSITLQVLPADATTMVGYGGAFGLARTRSGAQTGYEDSVSRGRVLREQAEIAELEERYHLLRGHALSVVESMKIIREKAEQWQQQAFR</sequence>
<evidence type="ECO:0000259" key="1">
    <source>
        <dbReference type="PROSITE" id="PS50943"/>
    </source>
</evidence>
<reference evidence="2 3" key="1">
    <citation type="submission" date="2019-04" db="EMBL/GenBank/DDBJ databases">
        <title>Herbidospora sp. NEAU-GS14.nov., a novel actinomycete isolated from soil.</title>
        <authorList>
            <person name="Han L."/>
        </authorList>
    </citation>
    <scope>NUCLEOTIDE SEQUENCE [LARGE SCALE GENOMIC DNA]</scope>
    <source>
        <strain evidence="2 3">NEAU-GS14</strain>
    </source>
</reference>
<dbReference type="Proteomes" id="UP000308705">
    <property type="component" value="Unassembled WGS sequence"/>
</dbReference>
<dbReference type="PROSITE" id="PS50943">
    <property type="entry name" value="HTH_CROC1"/>
    <property type="match status" value="1"/>
</dbReference>
<dbReference type="OrthoDB" id="3423346at2"/>